<name>A0A0A9HED9_ARUDO</name>
<accession>A0A0A9HED9</accession>
<sequence>MIYAIVYVCHSCICWFLHFGLPMGRAYLNECYILDSLVLSSFCNMRIMSRSHSFNQTIYA</sequence>
<organism evidence="1">
    <name type="scientific">Arundo donax</name>
    <name type="common">Giant reed</name>
    <name type="synonym">Donax arundinaceus</name>
    <dbReference type="NCBI Taxonomy" id="35708"/>
    <lineage>
        <taxon>Eukaryota</taxon>
        <taxon>Viridiplantae</taxon>
        <taxon>Streptophyta</taxon>
        <taxon>Embryophyta</taxon>
        <taxon>Tracheophyta</taxon>
        <taxon>Spermatophyta</taxon>
        <taxon>Magnoliopsida</taxon>
        <taxon>Liliopsida</taxon>
        <taxon>Poales</taxon>
        <taxon>Poaceae</taxon>
        <taxon>PACMAD clade</taxon>
        <taxon>Arundinoideae</taxon>
        <taxon>Arundineae</taxon>
        <taxon>Arundo</taxon>
    </lineage>
</organism>
<protein>
    <submittedName>
        <fullName evidence="1">Uncharacterized protein</fullName>
    </submittedName>
</protein>
<evidence type="ECO:0000313" key="1">
    <source>
        <dbReference type="EMBL" id="JAE33216.1"/>
    </source>
</evidence>
<reference evidence="1" key="2">
    <citation type="journal article" date="2015" name="Data Brief">
        <title>Shoot transcriptome of the giant reed, Arundo donax.</title>
        <authorList>
            <person name="Barrero R.A."/>
            <person name="Guerrero F.D."/>
            <person name="Moolhuijzen P."/>
            <person name="Goolsby J.A."/>
            <person name="Tidwell J."/>
            <person name="Bellgard S.E."/>
            <person name="Bellgard M.I."/>
        </authorList>
    </citation>
    <scope>NUCLEOTIDE SEQUENCE</scope>
    <source>
        <tissue evidence="1">Shoot tissue taken approximately 20 cm above the soil surface</tissue>
    </source>
</reference>
<dbReference type="EMBL" id="GBRH01164680">
    <property type="protein sequence ID" value="JAE33216.1"/>
    <property type="molecule type" value="Transcribed_RNA"/>
</dbReference>
<reference evidence="1" key="1">
    <citation type="submission" date="2014-09" db="EMBL/GenBank/DDBJ databases">
        <authorList>
            <person name="Magalhaes I.L.F."/>
            <person name="Oliveira U."/>
            <person name="Santos F.R."/>
            <person name="Vidigal T.H.D.A."/>
            <person name="Brescovit A.D."/>
            <person name="Santos A.J."/>
        </authorList>
    </citation>
    <scope>NUCLEOTIDE SEQUENCE</scope>
    <source>
        <tissue evidence="1">Shoot tissue taken approximately 20 cm above the soil surface</tissue>
    </source>
</reference>
<proteinExistence type="predicted"/>
<dbReference type="AlphaFoldDB" id="A0A0A9HED9"/>